<name>A0AAW0Q695_9PEZI</name>
<accession>A0AAW0Q695</accession>
<dbReference type="InterPro" id="IPR053008">
    <property type="entry name" value="Phomopsin_biosynth_assoc"/>
</dbReference>
<sequence length="242" mass="26830">MRPTDEFLDSSDTGPEDHAGNMKWFPSNRQSILHRYRQLVPHLLTASATSCVWAAALLLMARVPSLQPCNGDAALVAHNSMSLMPESGSPNFLSSVVETLSCGSSLEEAKALGCGYDILMNAWLSPPCLDAVSVADYQKDGSWVGYADTNRTIPIPLAELGDYVEYYTSQRDHVVHCLALWKRQFRALFEGWKYVDPGLTMEKHVGHCVKLLLEKTETPGDREIPLKVIPFQLSCHVRNVPA</sequence>
<organism evidence="2 3">
    <name type="scientific">Apiospora kogelbergensis</name>
    <dbReference type="NCBI Taxonomy" id="1337665"/>
    <lineage>
        <taxon>Eukaryota</taxon>
        <taxon>Fungi</taxon>
        <taxon>Dikarya</taxon>
        <taxon>Ascomycota</taxon>
        <taxon>Pezizomycotina</taxon>
        <taxon>Sordariomycetes</taxon>
        <taxon>Xylariomycetidae</taxon>
        <taxon>Amphisphaeriales</taxon>
        <taxon>Apiosporaceae</taxon>
        <taxon>Apiospora</taxon>
    </lineage>
</organism>
<dbReference type="EMBL" id="JAQQWP010000011">
    <property type="protein sequence ID" value="KAK8096136.1"/>
    <property type="molecule type" value="Genomic_DNA"/>
</dbReference>
<comment type="caution">
    <text evidence="2">The sequence shown here is derived from an EMBL/GenBank/DDBJ whole genome shotgun (WGS) entry which is preliminary data.</text>
</comment>
<reference evidence="2 3" key="1">
    <citation type="submission" date="2023-01" db="EMBL/GenBank/DDBJ databases">
        <title>Analysis of 21 Apiospora genomes using comparative genomics revels a genus with tremendous synthesis potential of carbohydrate active enzymes and secondary metabolites.</title>
        <authorList>
            <person name="Sorensen T."/>
        </authorList>
    </citation>
    <scope>NUCLEOTIDE SEQUENCE [LARGE SCALE GENOMIC DNA]</scope>
    <source>
        <strain evidence="2 3">CBS 117206</strain>
    </source>
</reference>
<evidence type="ECO:0000313" key="3">
    <source>
        <dbReference type="Proteomes" id="UP001392437"/>
    </source>
</evidence>
<gene>
    <name evidence="2" type="ORF">PG999_014158</name>
</gene>
<proteinExistence type="predicted"/>
<dbReference type="PANTHER" id="PTHR35896">
    <property type="entry name" value="IG-LIKE DOMAIN-CONTAINING PROTEIN"/>
    <property type="match status" value="1"/>
</dbReference>
<dbReference type="AlphaFoldDB" id="A0AAW0Q695"/>
<dbReference type="Proteomes" id="UP001392437">
    <property type="component" value="Unassembled WGS sequence"/>
</dbReference>
<feature type="region of interest" description="Disordered" evidence="1">
    <location>
        <begin position="1"/>
        <end position="22"/>
    </location>
</feature>
<protein>
    <submittedName>
        <fullName evidence="2">Uncharacterized protein</fullName>
    </submittedName>
</protein>
<evidence type="ECO:0000256" key="1">
    <source>
        <dbReference type="SAM" id="MobiDB-lite"/>
    </source>
</evidence>
<keyword evidence="3" id="KW-1185">Reference proteome</keyword>
<evidence type="ECO:0000313" key="2">
    <source>
        <dbReference type="EMBL" id="KAK8096136.1"/>
    </source>
</evidence>
<dbReference type="PANTHER" id="PTHR35896:SF3">
    <property type="entry name" value="MAJOR FACILITATOR SUPERFAMILY TRANSPORTER"/>
    <property type="match status" value="1"/>
</dbReference>